<dbReference type="GO" id="GO:0046872">
    <property type="term" value="F:metal ion binding"/>
    <property type="evidence" value="ECO:0007669"/>
    <property type="project" value="UniProtKB-KW"/>
</dbReference>
<keyword evidence="4 10" id="KW-0808">Transferase</keyword>
<dbReference type="Pfam" id="PF00432">
    <property type="entry name" value="Prenyltrans"/>
    <property type="match status" value="1"/>
</dbReference>
<comment type="similarity">
    <text evidence="2">Belongs to the protein prenyltransferase subunit beta family.</text>
</comment>
<dbReference type="OrthoDB" id="24893at2759"/>
<feature type="domain" description="Prenyltransferase alpha-alpha toroid" evidence="9">
    <location>
        <begin position="26"/>
        <end position="395"/>
    </location>
</feature>
<dbReference type="PANTHER" id="PTHR11774:SF4">
    <property type="entry name" value="GERANYLGERANYL TRANSFERASE TYPE-1 SUBUNIT BETA"/>
    <property type="match status" value="1"/>
</dbReference>
<organism evidence="10 11">
    <name type="scientific">Dissophora globulifera</name>
    <dbReference type="NCBI Taxonomy" id="979702"/>
    <lineage>
        <taxon>Eukaryota</taxon>
        <taxon>Fungi</taxon>
        <taxon>Fungi incertae sedis</taxon>
        <taxon>Mucoromycota</taxon>
        <taxon>Mortierellomycotina</taxon>
        <taxon>Mortierellomycetes</taxon>
        <taxon>Mortierellales</taxon>
        <taxon>Mortierellaceae</taxon>
        <taxon>Dissophora</taxon>
    </lineage>
</organism>
<dbReference type="Proteomes" id="UP000738325">
    <property type="component" value="Unassembled WGS sequence"/>
</dbReference>
<evidence type="ECO:0000256" key="5">
    <source>
        <dbReference type="ARBA" id="ARBA00022723"/>
    </source>
</evidence>
<evidence type="ECO:0000313" key="11">
    <source>
        <dbReference type="Proteomes" id="UP000738325"/>
    </source>
</evidence>
<evidence type="ECO:0000256" key="7">
    <source>
        <dbReference type="ARBA" id="ARBA00022833"/>
    </source>
</evidence>
<gene>
    <name evidence="10" type="primary">PGGT1B</name>
    <name evidence="10" type="ORF">BGZ99_000380</name>
</gene>
<keyword evidence="5" id="KW-0479">Metal-binding</keyword>
<name>A0A9P6ULL6_9FUNG</name>
<reference evidence="10" key="1">
    <citation type="journal article" date="2020" name="Fungal Divers.">
        <title>Resolving the Mortierellaceae phylogeny through synthesis of multi-gene phylogenetics and phylogenomics.</title>
        <authorList>
            <person name="Vandepol N."/>
            <person name="Liber J."/>
            <person name="Desiro A."/>
            <person name="Na H."/>
            <person name="Kennedy M."/>
            <person name="Barry K."/>
            <person name="Grigoriev I.V."/>
            <person name="Miller A.N."/>
            <person name="O'Donnell K."/>
            <person name="Stajich J.E."/>
            <person name="Bonito G."/>
        </authorList>
    </citation>
    <scope>NUCLEOTIDE SEQUENCE</scope>
    <source>
        <strain evidence="10">REB-010B</strain>
    </source>
</reference>
<comment type="cofactor">
    <cofactor evidence="1">
        <name>Zn(2+)</name>
        <dbReference type="ChEBI" id="CHEBI:29105"/>
    </cofactor>
</comment>
<feature type="region of interest" description="Disordered" evidence="8">
    <location>
        <begin position="1"/>
        <end position="27"/>
    </location>
</feature>
<keyword evidence="7" id="KW-0862">Zinc</keyword>
<evidence type="ECO:0000256" key="3">
    <source>
        <dbReference type="ARBA" id="ARBA00022602"/>
    </source>
</evidence>
<evidence type="ECO:0000256" key="1">
    <source>
        <dbReference type="ARBA" id="ARBA00001947"/>
    </source>
</evidence>
<comment type="caution">
    <text evidence="10">The sequence shown here is derived from an EMBL/GenBank/DDBJ whole genome shotgun (WGS) entry which is preliminary data.</text>
</comment>
<sequence length="420" mass="47408">MLTDQDSSAAPDAQQLAREPAPQKQFERQKHIQYFKRALQMLPEPYRSMDTHRMTLGMFALGGLELLGVLQESVTEADRVAWIEWIYSQQRVPSPSLDTTSNSDLHEPLYGFAGGPFSGLGFQEPSDSQENHGCECGVHTRVYDTAHITMTYTALLLLVLLGDDLSRVAREPIIRSLRRLQQPNGCFIPCITDYEPDLRFLYCAACISHILNDWSGFDKPSALQYIRDCQTYEHGFSQSPQQETHGGTTFCAIATLGLMGNGALDDLATMIQKEQDGEDKAAFEQRQALAGFLDKEGTRRWCLQRQTTGFQGRINKPTDTCYSFWVGGSIAILGSMDLVNFECNRGFLMETQHKHGGFAKWVDHYPDVLHSYMGIAALSLMGEPDIRPLDPLLNISKRMEERLYTQTVFWRGTLRAQINE</sequence>
<accession>A0A9P6ULL6</accession>
<dbReference type="AlphaFoldDB" id="A0A9P6ULL6"/>
<dbReference type="Gene3D" id="1.50.10.20">
    <property type="match status" value="1"/>
</dbReference>
<evidence type="ECO:0000256" key="2">
    <source>
        <dbReference type="ARBA" id="ARBA00010497"/>
    </source>
</evidence>
<protein>
    <submittedName>
        <fullName evidence="10">Geranylgeranyl transferase type-1 subunit beta</fullName>
    </submittedName>
</protein>
<dbReference type="EMBL" id="JAAAIP010001069">
    <property type="protein sequence ID" value="KAG0310423.1"/>
    <property type="molecule type" value="Genomic_DNA"/>
</dbReference>
<keyword evidence="3" id="KW-0637">Prenyltransferase</keyword>
<evidence type="ECO:0000256" key="8">
    <source>
        <dbReference type="SAM" id="MobiDB-lite"/>
    </source>
</evidence>
<dbReference type="GO" id="GO:0004662">
    <property type="term" value="F:CAAX-protein geranylgeranyltransferase activity"/>
    <property type="evidence" value="ECO:0007669"/>
    <property type="project" value="TreeGrafter"/>
</dbReference>
<evidence type="ECO:0000313" key="10">
    <source>
        <dbReference type="EMBL" id="KAG0310423.1"/>
    </source>
</evidence>
<dbReference type="InterPro" id="IPR045089">
    <property type="entry name" value="PGGT1B-like"/>
</dbReference>
<dbReference type="InterPro" id="IPR001330">
    <property type="entry name" value="Prenyltrans"/>
</dbReference>
<dbReference type="GO" id="GO:0005953">
    <property type="term" value="C:CAAX-protein geranylgeranyltransferase complex"/>
    <property type="evidence" value="ECO:0007669"/>
    <property type="project" value="TreeGrafter"/>
</dbReference>
<dbReference type="SUPFAM" id="SSF48239">
    <property type="entry name" value="Terpenoid cyclases/Protein prenyltransferases"/>
    <property type="match status" value="1"/>
</dbReference>
<dbReference type="PANTHER" id="PTHR11774">
    <property type="entry name" value="GERANYLGERANYL TRANSFERASE TYPE BETA SUBUNIT"/>
    <property type="match status" value="1"/>
</dbReference>
<dbReference type="InterPro" id="IPR008930">
    <property type="entry name" value="Terpenoid_cyclase/PrenylTrfase"/>
</dbReference>
<evidence type="ECO:0000256" key="6">
    <source>
        <dbReference type="ARBA" id="ARBA00022737"/>
    </source>
</evidence>
<keyword evidence="6" id="KW-0677">Repeat</keyword>
<evidence type="ECO:0000256" key="4">
    <source>
        <dbReference type="ARBA" id="ARBA00022679"/>
    </source>
</evidence>
<evidence type="ECO:0000259" key="9">
    <source>
        <dbReference type="Pfam" id="PF00432"/>
    </source>
</evidence>
<proteinExistence type="inferred from homology"/>
<keyword evidence="11" id="KW-1185">Reference proteome</keyword>